<comment type="caution">
    <text evidence="3">The sequence shown here is derived from an EMBL/GenBank/DDBJ whole genome shotgun (WGS) entry which is preliminary data.</text>
</comment>
<dbReference type="Gene3D" id="6.10.250.330">
    <property type="match status" value="1"/>
</dbReference>
<dbReference type="EMBL" id="JWSW01000002">
    <property type="protein sequence ID" value="KIJ89282.1"/>
    <property type="molecule type" value="Genomic_DNA"/>
</dbReference>
<dbReference type="InterPro" id="IPR006442">
    <property type="entry name" value="Antitoxin_Phd/YefM"/>
</dbReference>
<comment type="function">
    <text evidence="2">Antitoxin component of a type II toxin-antitoxin (TA) system.</text>
</comment>
<organism evidence="3 4">
    <name type="scientific">Rickettsia asembonensis</name>
    <dbReference type="NCBI Taxonomy" id="1068590"/>
    <lineage>
        <taxon>Bacteria</taxon>
        <taxon>Pseudomonadati</taxon>
        <taxon>Pseudomonadota</taxon>
        <taxon>Alphaproteobacteria</taxon>
        <taxon>Rickettsiales</taxon>
        <taxon>Rickettsiaceae</taxon>
        <taxon>Rickettsieae</taxon>
        <taxon>Rickettsia</taxon>
        <taxon>spotted fever group</taxon>
    </lineage>
</organism>
<protein>
    <recommendedName>
        <fullName evidence="2">Antitoxin</fullName>
    </recommendedName>
</protein>
<dbReference type="RefSeq" id="WP_014391803.1">
    <property type="nucleotide sequence ID" value="NZ_CP116496.1"/>
</dbReference>
<dbReference type="AlphaFoldDB" id="A0A0C2M0P5"/>
<dbReference type="Gene3D" id="3.40.1620.10">
    <property type="entry name" value="YefM-like domain"/>
    <property type="match status" value="1"/>
</dbReference>
<dbReference type="InterPro" id="IPR036165">
    <property type="entry name" value="YefM-like_sf"/>
</dbReference>
<dbReference type="Pfam" id="PF02604">
    <property type="entry name" value="PhdYeFM_antitox"/>
    <property type="match status" value="1"/>
</dbReference>
<dbReference type="InterPro" id="IPR051405">
    <property type="entry name" value="phD/YefM_antitoxin"/>
</dbReference>
<name>A0A0C2M0P5_9RICK</name>
<dbReference type="SUPFAM" id="SSF143120">
    <property type="entry name" value="YefM-like"/>
    <property type="match status" value="1"/>
</dbReference>
<dbReference type="PANTHER" id="PTHR33713">
    <property type="entry name" value="ANTITOXIN YAFN-RELATED"/>
    <property type="match status" value="1"/>
</dbReference>
<evidence type="ECO:0000256" key="1">
    <source>
        <dbReference type="ARBA" id="ARBA00009981"/>
    </source>
</evidence>
<dbReference type="Proteomes" id="UP000031952">
    <property type="component" value="Unassembled WGS sequence"/>
</dbReference>
<evidence type="ECO:0000256" key="2">
    <source>
        <dbReference type="RuleBase" id="RU362080"/>
    </source>
</evidence>
<evidence type="ECO:0000313" key="3">
    <source>
        <dbReference type="EMBL" id="KIJ89282.1"/>
    </source>
</evidence>
<dbReference type="PANTHER" id="PTHR33713:SF6">
    <property type="entry name" value="ANTITOXIN YEFM"/>
    <property type="match status" value="1"/>
</dbReference>
<gene>
    <name evidence="3" type="ORF">SB78_00410</name>
</gene>
<keyword evidence="4" id="KW-1185">Reference proteome</keyword>
<accession>A0A0C2M0P5</accession>
<proteinExistence type="inferred from homology"/>
<evidence type="ECO:0000313" key="4">
    <source>
        <dbReference type="Proteomes" id="UP000031952"/>
    </source>
</evidence>
<comment type="similarity">
    <text evidence="1 2">Belongs to the phD/YefM antitoxin family.</text>
</comment>
<reference evidence="3 4" key="1">
    <citation type="submission" date="2014-12" db="EMBL/GenBank/DDBJ databases">
        <title>Whole genome sequence of Candidatus Rickettsia asemboensis strain NMRCii isolated from cat fleas in west Kenya.</title>
        <authorList>
            <person name="Jima D."/>
            <person name="Luce-Fedrow A."/>
            <person name="Yang Y."/>
            <person name="Maina A.N."/>
            <person name="Snesrud E.C."/>
            <person name="Jarman R.G."/>
            <person name="Richards A.L."/>
            <person name="Hang J."/>
        </authorList>
    </citation>
    <scope>NUCLEOTIDE SEQUENCE [LARGE SCALE GENOMIC DNA]</scope>
    <source>
        <strain evidence="3 4">NMRCii</strain>
    </source>
</reference>
<sequence>MNSISGTSFRKNLSSVLNTVENDHVPYLIKRKNHKNIILLTEEEYESTKETLYLLSNPANANRIKKSIEQAKRGEFAKVNLDD</sequence>